<dbReference type="EMBL" id="CAIX01000024">
    <property type="protein sequence ID" value="CCI41755.1"/>
    <property type="molecule type" value="Genomic_DNA"/>
</dbReference>
<feature type="domain" description="CFAP65-like ninth Ig-like" evidence="9">
    <location>
        <begin position="1155"/>
        <end position="1331"/>
    </location>
</feature>
<dbReference type="SUPFAM" id="SSF49354">
    <property type="entry name" value="PapD-like"/>
    <property type="match status" value="1"/>
</dbReference>
<feature type="domain" description="CFAP65 fourth Ig-like" evidence="8">
    <location>
        <begin position="386"/>
        <end position="480"/>
    </location>
</feature>
<dbReference type="PANTHER" id="PTHR46127">
    <property type="entry name" value="CILIA- AND FLAGELLA-ASSOCIATED PROTEIN 65"/>
    <property type="match status" value="1"/>
</dbReference>
<dbReference type="PANTHER" id="PTHR46127:SF1">
    <property type="entry name" value="CILIA- AND FLAGELLA-ASSOCIATED PROTEIN 65"/>
    <property type="match status" value="1"/>
</dbReference>
<dbReference type="InterPro" id="IPR057467">
    <property type="entry name" value="Ig_CFAP65_8th"/>
</dbReference>
<evidence type="ECO:0000256" key="1">
    <source>
        <dbReference type="ARBA" id="ARBA00004230"/>
    </source>
</evidence>
<dbReference type="InterPro" id="IPR008962">
    <property type="entry name" value="PapD-like_sf"/>
</dbReference>
<dbReference type="InterPro" id="IPR058536">
    <property type="entry name" value="Ig_CFAP65_4th"/>
</dbReference>
<keyword evidence="6" id="KW-0966">Cell projection</keyword>
<evidence type="ECO:0000259" key="7">
    <source>
        <dbReference type="Pfam" id="PF22544"/>
    </source>
</evidence>
<evidence type="ECO:0000259" key="10">
    <source>
        <dbReference type="Pfam" id="PF25248"/>
    </source>
</evidence>
<dbReference type="InterPro" id="IPR057470">
    <property type="entry name" value="Ig_CFAP65_7th"/>
</dbReference>
<comment type="subcellular location">
    <subcellularLocation>
        <location evidence="1">Cell projection</location>
        <location evidence="1">Cilium</location>
        <location evidence="1">Flagellum</location>
    </subcellularLocation>
    <subcellularLocation>
        <location evidence="2">Cytoplasm</location>
    </subcellularLocation>
</comment>
<accession>A0A024G612</accession>
<evidence type="ECO:0000256" key="3">
    <source>
        <dbReference type="ARBA" id="ARBA00022490"/>
    </source>
</evidence>
<dbReference type="Pfam" id="PF24507">
    <property type="entry name" value="Ig_CFAP65_4th"/>
    <property type="match status" value="1"/>
</dbReference>
<evidence type="ECO:0000256" key="2">
    <source>
        <dbReference type="ARBA" id="ARBA00004496"/>
    </source>
</evidence>
<evidence type="ECO:0000256" key="6">
    <source>
        <dbReference type="ARBA" id="ARBA00023273"/>
    </source>
</evidence>
<dbReference type="GO" id="GO:0005737">
    <property type="term" value="C:cytoplasm"/>
    <property type="evidence" value="ECO:0007669"/>
    <property type="project" value="UniProtKB-SubCell"/>
</dbReference>
<dbReference type="GO" id="GO:0031514">
    <property type="term" value="C:motile cilium"/>
    <property type="evidence" value="ECO:0007669"/>
    <property type="project" value="UniProtKB-SubCell"/>
</dbReference>
<keyword evidence="3" id="KW-0963">Cytoplasm</keyword>
<dbReference type="OrthoDB" id="415597at2759"/>
<sequence>MQEIPILNSREQERFFGIRCGDAVSFEAGCWAPGGEFYKTIAVKNVSCRTIRFKYELPATKYFSMEFPSFITLSPGMDTKIALVFRPVQYEHYEDVITFSVKIIEGGLIITSGKFRIPVAARIDRISIELPTKLDLGFCPVAEVTEKTLVMRNTGQINVNFSWTIPTNFSMTSHPPPMSSLHREGIPNCNNLFEVSPSQGRLGAGETMHFKVFFFPTWASVYVATTSCAITAENHAGSGTQRTNVTFIEINAVSKFSYLEASQTTIDFKNVLLHSKHAGTSVEEKELVLQNPTKVLANFEIKSVQFDQSPIFFFSPSKGAVAPQSTLTVRVKYMPLSSGTFTCDYFDVVTPGNQHQTRLTCKGRAIGPRISLWTRNSSSNLISTSSINFRDVPVGNKVSRVLVLRNESAVDAYFHFDCQPHGIFQFETTSGEIASHSDTSITVVFTAKPPYVGNFYRRIFILTQHQGSLFVDMLATSFDEKLRPSPFEQAHIDAYRWRAKNGLGSLSPQQLENIRDDEGNDFFLSGAKALSRVKLDGTFKTIPSNVSDSTLAQYHRQQLESELLSPSGGATLAEMSICHEYSESTENLSTPITLIVPQSQHSLPFLDFGSRTFSSATHKKTLQIRNNTQAKVICMWHVSMGAFERHESGKTGNKPSFQIHPVTTEIEPGLETAFLVAFQPLEQNSYYFAELEAYVSFSSNRSFRLVDVQTFTPPWCVSIKVCGNTFIGADSHYISQLVFHGPRLIFHTSMSQNMAKSSFSMSSANHRIHFPPCYLNDSVFQTILIENTGDTPALFQFSDDATGCYFCKPNCGYISPRSIYLVQIRFSPVQLGTNKGFVHFTVNYSESTRTNVEMTGIGSIPKLIFNDHPDDLGSSHIDVDSSRVDAKVYLKPTALGLSSVRCLQLFNVSRIPLVYGFDIPDIADNVFSVKPEIGRIDGRETISVEVHFSPQAEMRKYTNRLLVTVKPISFTWKAWNQYTTKKELARAPINRRTLPVIQESGVRVISEASYGAIMFEPEVLNFDTVMIKSSIKRTFDIVNAADCDLAYELVQTGELTTNTTRIDSHSSTDSKPIMLKLDKVQGDLTLSQSSGIIPLRSRKQIVAKFFPKTTGLYNFDISCIISGKLPLDNPLSAYETAREWTTRSRCKISANASFPTIVIHDIRSMELPRSLLWMQFNCNAFNSHMSSQDLSETDPNNTGSNAEKPFVQYPSIDFFFTPAPRGSASQEIIIQLYNPGFLVAHYELLLPNEGNVEMEHWADAASPRGEKSETISSIDKQIFDFSPKKAKLLPQETKSLRLTCNFKHASQKEIHSLPLLLRIDKGKKISILLHGQIIMSDQPKIWAPRKEFRLFATIAGEFKTPPKFHRRRNRDFHEAHHMMNLDIPTQQIQIFNVGSTKLRVEADLIPVKDTELINSVLRCTTTAKHISPRSSACINVHFSPNKPQIIEAVLSLRAYESYVIEPLATKRPPGLMRRDMIDAKTFAAADLCGNAYNEACTIRLLARAFHPNKESYNVVTLEDDSVDSGCYLTQTGYISNPSLGDYSEELCGRFLPTDKVDFGYIPSHSRSSRILVLRNTSATSAMHFEWDNRNDYVSRKLLRFSPMSGIIAENGICLIRISVEMKSDIIRMDQDVACFLSRTGSSEKTKDLIDWNQAGPTMKIAAANKKHQSVISRSTAAQEAIKETRTDRMLDDTNLSIAAVEATEKDTNTNTIWPLYVHINAHPLGLQLLKKFCYAKKDFVTLHPELQAPSHPFSVFDMPPDEISSARIVLHDVMEMLLVDSFNTPEIGKSIDEACGRPKNSPSISRSMCETNGAYQSVFNDIRERSTMFNTCTALLENTFHNVIQEIAHDMISA</sequence>
<dbReference type="InterPro" id="IPR056344">
    <property type="entry name" value="Ig_CFAP65-like_9th"/>
</dbReference>
<dbReference type="Pfam" id="PF25248">
    <property type="entry name" value="Ig_CFAP65_8th"/>
    <property type="match status" value="1"/>
</dbReference>
<feature type="domain" description="CFAP65 eight Ig-like" evidence="10">
    <location>
        <begin position="1010"/>
        <end position="1151"/>
    </location>
</feature>
<evidence type="ECO:0000259" key="9">
    <source>
        <dbReference type="Pfam" id="PF24816"/>
    </source>
</evidence>
<dbReference type="InterPro" id="IPR052614">
    <property type="entry name" value="CFAP65"/>
</dbReference>
<dbReference type="Pfam" id="PF24816">
    <property type="entry name" value="Ig_CFAP65__9th"/>
    <property type="match status" value="1"/>
</dbReference>
<dbReference type="InterPro" id="IPR013783">
    <property type="entry name" value="Ig-like_fold"/>
</dbReference>
<proteinExistence type="predicted"/>
<evidence type="ECO:0000313" key="13">
    <source>
        <dbReference type="Proteomes" id="UP000053237"/>
    </source>
</evidence>
<evidence type="ECO:0000259" key="11">
    <source>
        <dbReference type="Pfam" id="PF25249"/>
    </source>
</evidence>
<keyword evidence="13" id="KW-1185">Reference proteome</keyword>
<dbReference type="STRING" id="65357.A0A024G612"/>
<keyword evidence="4" id="KW-0282">Flagellum</keyword>
<reference evidence="12 13" key="1">
    <citation type="submission" date="2012-05" db="EMBL/GenBank/DDBJ databases">
        <title>Recombination and specialization in a pathogen metapopulation.</title>
        <authorList>
            <person name="Gardiner A."/>
            <person name="Kemen E."/>
            <person name="Schultz-Larsen T."/>
            <person name="MacLean D."/>
            <person name="Van Oosterhout C."/>
            <person name="Jones J.D.G."/>
        </authorList>
    </citation>
    <scope>NUCLEOTIDE SEQUENCE [LARGE SCALE GENOMIC DNA]</scope>
    <source>
        <strain evidence="12 13">Ac Nc2</strain>
    </source>
</reference>
<dbReference type="Gene3D" id="2.60.40.10">
    <property type="entry name" value="Immunoglobulins"/>
    <property type="match status" value="8"/>
</dbReference>
<feature type="domain" description="HYDIN/VesB/CFA65-like Ig-like" evidence="7">
    <location>
        <begin position="774"/>
        <end position="850"/>
    </location>
</feature>
<evidence type="ECO:0008006" key="14">
    <source>
        <dbReference type="Google" id="ProtNLM"/>
    </source>
</evidence>
<dbReference type="Proteomes" id="UP000053237">
    <property type="component" value="Unassembled WGS sequence"/>
</dbReference>
<evidence type="ECO:0000259" key="8">
    <source>
        <dbReference type="Pfam" id="PF24507"/>
    </source>
</evidence>
<dbReference type="Pfam" id="PF25249">
    <property type="entry name" value="Ig_CFAP65_7th"/>
    <property type="match status" value="1"/>
</dbReference>
<dbReference type="InParanoid" id="A0A024G612"/>
<name>A0A024G612_9STRA</name>
<gene>
    <name evidence="12" type="ORF">BN9_025390</name>
</gene>
<comment type="caution">
    <text evidence="12">The sequence shown here is derived from an EMBL/GenBank/DDBJ whole genome shotgun (WGS) entry which is preliminary data.</text>
</comment>
<organism evidence="12 13">
    <name type="scientific">Albugo candida</name>
    <dbReference type="NCBI Taxonomy" id="65357"/>
    <lineage>
        <taxon>Eukaryota</taxon>
        <taxon>Sar</taxon>
        <taxon>Stramenopiles</taxon>
        <taxon>Oomycota</taxon>
        <taxon>Peronosporomycetes</taxon>
        <taxon>Albuginales</taxon>
        <taxon>Albuginaceae</taxon>
        <taxon>Albugo</taxon>
    </lineage>
</organism>
<evidence type="ECO:0000256" key="4">
    <source>
        <dbReference type="ARBA" id="ARBA00022846"/>
    </source>
</evidence>
<evidence type="ECO:0000256" key="5">
    <source>
        <dbReference type="ARBA" id="ARBA00023069"/>
    </source>
</evidence>
<protein>
    <recommendedName>
        <fullName evidence="14">Abnormal spindle-like microcephaly-associated protein ASH domain-containing protein</fullName>
    </recommendedName>
</protein>
<dbReference type="InterPro" id="IPR053879">
    <property type="entry name" value="HYDIN_VesB_CFA65-like_Ig"/>
</dbReference>
<evidence type="ECO:0000313" key="12">
    <source>
        <dbReference type="EMBL" id="CCI41755.1"/>
    </source>
</evidence>
<keyword evidence="5" id="KW-0969">Cilium</keyword>
<dbReference type="Pfam" id="PF22544">
    <property type="entry name" value="HYDIN_VesB_CFA65-like_Ig"/>
    <property type="match status" value="1"/>
</dbReference>
<feature type="domain" description="CFAP65 seventh Ig-like" evidence="11">
    <location>
        <begin position="886"/>
        <end position="954"/>
    </location>
</feature>